<comment type="caution">
    <text evidence="1">The sequence shown here is derived from an EMBL/GenBank/DDBJ whole genome shotgun (WGS) entry which is preliminary data.</text>
</comment>
<dbReference type="AlphaFoldDB" id="A0A409XAT3"/>
<organism evidence="1 2">
    <name type="scientific">Psilocybe cyanescens</name>
    <dbReference type="NCBI Taxonomy" id="93625"/>
    <lineage>
        <taxon>Eukaryota</taxon>
        <taxon>Fungi</taxon>
        <taxon>Dikarya</taxon>
        <taxon>Basidiomycota</taxon>
        <taxon>Agaricomycotina</taxon>
        <taxon>Agaricomycetes</taxon>
        <taxon>Agaricomycetidae</taxon>
        <taxon>Agaricales</taxon>
        <taxon>Agaricineae</taxon>
        <taxon>Strophariaceae</taxon>
        <taxon>Psilocybe</taxon>
    </lineage>
</organism>
<name>A0A409XAT3_PSICY</name>
<proteinExistence type="predicted"/>
<evidence type="ECO:0000313" key="2">
    <source>
        <dbReference type="Proteomes" id="UP000283269"/>
    </source>
</evidence>
<dbReference type="EMBL" id="NHYD01002186">
    <property type="protein sequence ID" value="PPQ87908.1"/>
    <property type="molecule type" value="Genomic_DNA"/>
</dbReference>
<gene>
    <name evidence="1" type="ORF">CVT25_001250</name>
</gene>
<reference evidence="1 2" key="1">
    <citation type="journal article" date="2018" name="Evol. Lett.">
        <title>Horizontal gene cluster transfer increased hallucinogenic mushroom diversity.</title>
        <authorList>
            <person name="Reynolds H.T."/>
            <person name="Vijayakumar V."/>
            <person name="Gluck-Thaler E."/>
            <person name="Korotkin H.B."/>
            <person name="Matheny P.B."/>
            <person name="Slot J.C."/>
        </authorList>
    </citation>
    <scope>NUCLEOTIDE SEQUENCE [LARGE SCALE GENOMIC DNA]</scope>
    <source>
        <strain evidence="1 2">2631</strain>
    </source>
</reference>
<dbReference type="OrthoDB" id="3258141at2759"/>
<accession>A0A409XAT3</accession>
<keyword evidence="2" id="KW-1185">Reference proteome</keyword>
<dbReference type="InParanoid" id="A0A409XAT3"/>
<sequence>MDLAMSTTPLEKSAVDDDFVVRLFDILGYTNRDVLLRTRKDIELVCCGMFTTAKTDVCLLRNRFEIVLLVQEDKRHLEDRRDTEAQLVAEAVAAFRATTKSVSLLD</sequence>
<dbReference type="Proteomes" id="UP000283269">
    <property type="component" value="Unassembled WGS sequence"/>
</dbReference>
<protein>
    <submittedName>
        <fullName evidence="1">Uncharacterized protein</fullName>
    </submittedName>
</protein>
<evidence type="ECO:0000313" key="1">
    <source>
        <dbReference type="EMBL" id="PPQ87908.1"/>
    </source>
</evidence>